<protein>
    <submittedName>
        <fullName evidence="8">Rhomboid family intramembrane serine protease</fullName>
        <ecNumber evidence="8">3.4.21.105</ecNumber>
    </submittedName>
</protein>
<keyword evidence="8" id="KW-0645">Protease</keyword>
<dbReference type="PANTHER" id="PTHR43731:SF26">
    <property type="entry name" value="RHOMBOID-LIKE PROTEIN 10, CHLOROPLASTIC"/>
    <property type="match status" value="1"/>
</dbReference>
<reference evidence="8 9" key="1">
    <citation type="submission" date="2023-07" db="EMBL/GenBank/DDBJ databases">
        <title>The novel representative of Negativicutes class, Anaeroselena agilis gen. nov. sp. nov.</title>
        <authorList>
            <person name="Prokofeva M.I."/>
            <person name="Elcheninov A.G."/>
            <person name="Klyukina A."/>
            <person name="Kublanov I.V."/>
            <person name="Frolov E.N."/>
            <person name="Podosokorskaya O.A."/>
        </authorList>
    </citation>
    <scope>NUCLEOTIDE SEQUENCE [LARGE SCALE GENOMIC DNA]</scope>
    <source>
        <strain evidence="8 9">4137-cl</strain>
    </source>
</reference>
<proteinExistence type="predicted"/>
<accession>A0ABU3P1E9</accession>
<comment type="subcellular location">
    <subcellularLocation>
        <location evidence="1">Membrane</location>
        <topology evidence="1">Multi-pass membrane protein</topology>
    </subcellularLocation>
</comment>
<keyword evidence="3 6" id="KW-1133">Transmembrane helix</keyword>
<evidence type="ECO:0000256" key="6">
    <source>
        <dbReference type="SAM" id="Phobius"/>
    </source>
</evidence>
<dbReference type="Pfam" id="PF13432">
    <property type="entry name" value="TPR_16"/>
    <property type="match status" value="2"/>
</dbReference>
<dbReference type="RefSeq" id="WP_413781343.1">
    <property type="nucleotide sequence ID" value="NZ_JAUOZS010000001.1"/>
</dbReference>
<dbReference type="Proteomes" id="UP001254848">
    <property type="component" value="Unassembled WGS sequence"/>
</dbReference>
<dbReference type="InterPro" id="IPR050925">
    <property type="entry name" value="Rhomboid_protease_S54"/>
</dbReference>
<keyword evidence="9" id="KW-1185">Reference proteome</keyword>
<dbReference type="Pfam" id="PF01694">
    <property type="entry name" value="Rhomboid"/>
    <property type="match status" value="1"/>
</dbReference>
<dbReference type="EC" id="3.4.21.105" evidence="8"/>
<dbReference type="Gene3D" id="1.25.40.10">
    <property type="entry name" value="Tetratricopeptide repeat domain"/>
    <property type="match status" value="2"/>
</dbReference>
<sequence>MDTDKTPAAMPETPSAEAEQPLLITADMLVPARPKDPRVPFEKGMSYFPLLVVLLLLANIAVYLWEVATGVLLSQESVIAAGALYRDKVLAGEVWRLVSAAFLHGGFDHILGNAIFLYILGLGTEHAFGLGKTAVIYLFAAVTGSLLSLAMQPGPGVGASGAIFGLMGALAVLFHRRRADFYLRDRGIGLFVGAVAIYQIGTGFFTPFIDNWAHLGGFLGGALAALVLRPSLGEESRTLPVAGKALLAAAFALFAGGWLYLGGYLAAAEAHAWIYYGDKPAAVAAATDALAKNPANAYMYYLRGTLLLDAGQPAAAIKDLDRYLETNGDNHRAQFAVANAYYDRGQYQEALTHYSRAVALAPRDIHYLNGRGYTYILTGQYAAARADFTAILEIDASFASAWGNLGLVHAYEGDYTVAIGKLEQAYSMDKTQAPLKYLVAGIRAEVLGQRAKAIENYGRFTGEVAQERSTWQAEINFAEARAAALRSRGK</sequence>
<keyword evidence="4 6" id="KW-0472">Membrane</keyword>
<keyword evidence="2 6" id="KW-0812">Transmembrane</keyword>
<dbReference type="InterPro" id="IPR022764">
    <property type="entry name" value="Peptidase_S54_rhomboid_dom"/>
</dbReference>
<gene>
    <name evidence="8" type="ORF">Q4T40_16655</name>
</gene>
<evidence type="ECO:0000256" key="3">
    <source>
        <dbReference type="ARBA" id="ARBA00022989"/>
    </source>
</evidence>
<feature type="transmembrane region" description="Helical" evidence="6">
    <location>
        <begin position="241"/>
        <end position="261"/>
    </location>
</feature>
<feature type="transmembrane region" description="Helical" evidence="6">
    <location>
        <begin position="134"/>
        <end position="151"/>
    </location>
</feature>
<name>A0ABU3P1E9_9FIRM</name>
<evidence type="ECO:0000313" key="8">
    <source>
        <dbReference type="EMBL" id="MDT8902874.1"/>
    </source>
</evidence>
<comment type="caution">
    <text evidence="8">The sequence shown here is derived from an EMBL/GenBank/DDBJ whole genome shotgun (WGS) entry which is preliminary data.</text>
</comment>
<organism evidence="8 9">
    <name type="scientific">Anaeroselena agilis</name>
    <dbReference type="NCBI Taxonomy" id="3063788"/>
    <lineage>
        <taxon>Bacteria</taxon>
        <taxon>Bacillati</taxon>
        <taxon>Bacillota</taxon>
        <taxon>Negativicutes</taxon>
        <taxon>Acetonemataceae</taxon>
        <taxon>Anaeroselena</taxon>
    </lineage>
</organism>
<dbReference type="Gene3D" id="1.20.1540.10">
    <property type="entry name" value="Rhomboid-like"/>
    <property type="match status" value="1"/>
</dbReference>
<keyword evidence="8" id="KW-0378">Hydrolase</keyword>
<evidence type="ECO:0000256" key="1">
    <source>
        <dbReference type="ARBA" id="ARBA00004141"/>
    </source>
</evidence>
<feature type="domain" description="Peptidase S54 rhomboid" evidence="7">
    <location>
        <begin position="92"/>
        <end position="229"/>
    </location>
</feature>
<keyword evidence="5" id="KW-0802">TPR repeat</keyword>
<dbReference type="InterPro" id="IPR011990">
    <property type="entry name" value="TPR-like_helical_dom_sf"/>
</dbReference>
<evidence type="ECO:0000256" key="5">
    <source>
        <dbReference type="PROSITE-ProRule" id="PRU00339"/>
    </source>
</evidence>
<dbReference type="InterPro" id="IPR019734">
    <property type="entry name" value="TPR_rpt"/>
</dbReference>
<dbReference type="SUPFAM" id="SSF48452">
    <property type="entry name" value="TPR-like"/>
    <property type="match status" value="1"/>
</dbReference>
<dbReference type="SMART" id="SM00028">
    <property type="entry name" value="TPR"/>
    <property type="match status" value="4"/>
</dbReference>
<dbReference type="PANTHER" id="PTHR43731">
    <property type="entry name" value="RHOMBOID PROTEASE"/>
    <property type="match status" value="1"/>
</dbReference>
<dbReference type="PROSITE" id="PS50293">
    <property type="entry name" value="TPR_REGION"/>
    <property type="match status" value="1"/>
</dbReference>
<feature type="transmembrane region" description="Helical" evidence="6">
    <location>
        <begin position="212"/>
        <end position="229"/>
    </location>
</feature>
<evidence type="ECO:0000313" key="9">
    <source>
        <dbReference type="Proteomes" id="UP001254848"/>
    </source>
</evidence>
<evidence type="ECO:0000256" key="2">
    <source>
        <dbReference type="ARBA" id="ARBA00022692"/>
    </source>
</evidence>
<dbReference type="PROSITE" id="PS50005">
    <property type="entry name" value="TPR"/>
    <property type="match status" value="2"/>
</dbReference>
<feature type="repeat" description="TPR" evidence="5">
    <location>
        <begin position="399"/>
        <end position="432"/>
    </location>
</feature>
<feature type="repeat" description="TPR" evidence="5">
    <location>
        <begin position="331"/>
        <end position="364"/>
    </location>
</feature>
<dbReference type="InterPro" id="IPR035952">
    <property type="entry name" value="Rhomboid-like_sf"/>
</dbReference>
<dbReference type="GO" id="GO:0006508">
    <property type="term" value="P:proteolysis"/>
    <property type="evidence" value="ECO:0007669"/>
    <property type="project" value="UniProtKB-KW"/>
</dbReference>
<feature type="transmembrane region" description="Helical" evidence="6">
    <location>
        <begin position="47"/>
        <end position="65"/>
    </location>
</feature>
<feature type="transmembrane region" description="Helical" evidence="6">
    <location>
        <begin position="187"/>
        <end position="206"/>
    </location>
</feature>
<evidence type="ECO:0000256" key="4">
    <source>
        <dbReference type="ARBA" id="ARBA00023136"/>
    </source>
</evidence>
<dbReference type="EMBL" id="JAUOZS010000001">
    <property type="protein sequence ID" value="MDT8902874.1"/>
    <property type="molecule type" value="Genomic_DNA"/>
</dbReference>
<feature type="transmembrane region" description="Helical" evidence="6">
    <location>
        <begin position="157"/>
        <end position="175"/>
    </location>
</feature>
<dbReference type="GO" id="GO:0008233">
    <property type="term" value="F:peptidase activity"/>
    <property type="evidence" value="ECO:0007669"/>
    <property type="project" value="UniProtKB-KW"/>
</dbReference>
<feature type="transmembrane region" description="Helical" evidence="6">
    <location>
        <begin position="94"/>
        <end position="122"/>
    </location>
</feature>
<dbReference type="SUPFAM" id="SSF144091">
    <property type="entry name" value="Rhomboid-like"/>
    <property type="match status" value="1"/>
</dbReference>
<evidence type="ECO:0000259" key="7">
    <source>
        <dbReference type="Pfam" id="PF01694"/>
    </source>
</evidence>